<reference evidence="2 3" key="1">
    <citation type="submission" date="2020-08" db="EMBL/GenBank/DDBJ databases">
        <title>Genomic Encyclopedia of Type Strains, Phase III (KMG-III): the genomes of soil and plant-associated and newly described type strains.</title>
        <authorList>
            <person name="Whitman W."/>
        </authorList>
    </citation>
    <scope>NUCLEOTIDE SEQUENCE [LARGE SCALE GENOMIC DNA]</scope>
    <source>
        <strain evidence="2 3">CECT 8356</strain>
    </source>
</reference>
<proteinExistence type="predicted"/>
<dbReference type="Gene3D" id="3.40.50.1110">
    <property type="entry name" value="SGNH hydrolase"/>
    <property type="match status" value="1"/>
</dbReference>
<dbReference type="EMBL" id="JACHXY010000002">
    <property type="protein sequence ID" value="MBB3158205.1"/>
    <property type="molecule type" value="Genomic_DNA"/>
</dbReference>
<evidence type="ECO:0000259" key="1">
    <source>
        <dbReference type="Pfam" id="PF13472"/>
    </source>
</evidence>
<dbReference type="SUPFAM" id="SSF52266">
    <property type="entry name" value="SGNH hydrolase"/>
    <property type="match status" value="1"/>
</dbReference>
<dbReference type="GO" id="GO:0004622">
    <property type="term" value="F:phosphatidylcholine lysophospholipase activity"/>
    <property type="evidence" value="ECO:0007669"/>
    <property type="project" value="TreeGrafter"/>
</dbReference>
<feature type="domain" description="SGNH hydrolase-type esterase" evidence="1">
    <location>
        <begin position="224"/>
        <end position="391"/>
    </location>
</feature>
<dbReference type="AlphaFoldDB" id="A0A7W5CJ76"/>
<dbReference type="Pfam" id="PF13472">
    <property type="entry name" value="Lipase_GDSL_2"/>
    <property type="match status" value="1"/>
</dbReference>
<accession>A0A7W5CJ76</accession>
<sequence>MNAQLIESSPVEPLVVGVNLYPGDTWYRDIRVVSTTSQQPVDLSAWAFTARLGDGVGTVDVSRAVEGILSVTFSPSVTASAKRGTQLTIAGTLAGGRRTFVVGRVGAEVGSSIPIGLVQRKRVVSTDVDISVYAALRGDKGEDGASVSPALVARAEAAEGRASTAADAADIDAVRAGTSAFSAGQSAATALGHKGDAEKAAKAAADVVASLSGRRSRAQRSTIVGDSIAQASDGVASGYGGSWFSKLCELSGMRLLRIRNAGIAGNSTSAMLARMNADVLTQRGDIVVIEAVTPNDDPAVLTLAQQQRNVRSIIEQCLFRGKRVIVCGGPPSNTPAVAARLREMTTWLRALATQLGLDYIDLFTPVGVEATGAWAPGFTADGTHPNAAGQDAIAAYNVTRLPDDLRPAPVLANLGDTTNLLAGNGLFEVDTNADGYADGWTNSSLIAGTLTPRADGVGNWQSITADQSTDYLQQAGITGWAVGDVLALAGEWVNVDGTGVSVELRFTGGSPYSVARAISARAETGGARTFYMEIPVPTGTTAVNLRLWPTIGTVRFGRVKLANLTALGLL</sequence>
<dbReference type="PANTHER" id="PTHR30383">
    <property type="entry name" value="THIOESTERASE 1/PROTEASE 1/LYSOPHOSPHOLIPASE L1"/>
    <property type="match status" value="1"/>
</dbReference>
<dbReference type="InterPro" id="IPR051532">
    <property type="entry name" value="Ester_Hydrolysis_Enzymes"/>
</dbReference>
<dbReference type="InterPro" id="IPR013830">
    <property type="entry name" value="SGNH_hydro"/>
</dbReference>
<comment type="caution">
    <text evidence="2">The sequence shown here is derived from an EMBL/GenBank/DDBJ whole genome shotgun (WGS) entry which is preliminary data.</text>
</comment>
<protein>
    <submittedName>
        <fullName evidence="2">Lysophospholipase L1-like esterase</fullName>
    </submittedName>
</protein>
<gene>
    <name evidence="2" type="ORF">FHS07_001901</name>
</gene>
<evidence type="ECO:0000313" key="3">
    <source>
        <dbReference type="Proteomes" id="UP000543579"/>
    </source>
</evidence>
<name>A0A7W5CJ76_9MICO</name>
<dbReference type="RefSeq" id="WP_183419663.1">
    <property type="nucleotide sequence ID" value="NZ_JACHXY010000002.1"/>
</dbReference>
<evidence type="ECO:0000313" key="2">
    <source>
        <dbReference type="EMBL" id="MBB3158205.1"/>
    </source>
</evidence>
<dbReference type="PANTHER" id="PTHR30383:SF5">
    <property type="entry name" value="SGNH HYDROLASE-TYPE ESTERASE DOMAIN-CONTAINING PROTEIN"/>
    <property type="match status" value="1"/>
</dbReference>
<dbReference type="InterPro" id="IPR036514">
    <property type="entry name" value="SGNH_hydro_sf"/>
</dbReference>
<organism evidence="2 3">
    <name type="scientific">Microbacterium proteolyticum</name>
    <dbReference type="NCBI Taxonomy" id="1572644"/>
    <lineage>
        <taxon>Bacteria</taxon>
        <taxon>Bacillati</taxon>
        <taxon>Actinomycetota</taxon>
        <taxon>Actinomycetes</taxon>
        <taxon>Micrococcales</taxon>
        <taxon>Microbacteriaceae</taxon>
        <taxon>Microbacterium</taxon>
    </lineage>
</organism>
<dbReference type="Proteomes" id="UP000543579">
    <property type="component" value="Unassembled WGS sequence"/>
</dbReference>